<organism evidence="4 5">
    <name type="scientific">Legionella drancourtii LLAP12</name>
    <dbReference type="NCBI Taxonomy" id="658187"/>
    <lineage>
        <taxon>Bacteria</taxon>
        <taxon>Pseudomonadati</taxon>
        <taxon>Pseudomonadota</taxon>
        <taxon>Gammaproteobacteria</taxon>
        <taxon>Legionellales</taxon>
        <taxon>Legionellaceae</taxon>
        <taxon>Legionella</taxon>
    </lineage>
</organism>
<dbReference type="InterPro" id="IPR003819">
    <property type="entry name" value="TauD/TfdA-like"/>
</dbReference>
<dbReference type="EMBL" id="JH413847">
    <property type="protein sequence ID" value="EHL29664.1"/>
    <property type="molecule type" value="Genomic_DNA"/>
</dbReference>
<dbReference type="SUPFAM" id="SSF51197">
    <property type="entry name" value="Clavaminate synthase-like"/>
    <property type="match status" value="1"/>
</dbReference>
<evidence type="ECO:0000259" key="3">
    <source>
        <dbReference type="Pfam" id="PF02668"/>
    </source>
</evidence>
<name>G9ETJ7_9GAMM</name>
<dbReference type="AlphaFoldDB" id="G9ETJ7"/>
<dbReference type="STRING" id="658187.LDG_8629"/>
<evidence type="ECO:0000256" key="1">
    <source>
        <dbReference type="ARBA" id="ARBA00001954"/>
    </source>
</evidence>
<dbReference type="Pfam" id="PF02668">
    <property type="entry name" value="TauD"/>
    <property type="match status" value="1"/>
</dbReference>
<evidence type="ECO:0000313" key="4">
    <source>
        <dbReference type="EMBL" id="EHL29664.1"/>
    </source>
</evidence>
<sequence length="345" mass="39632">MSLNFIIASELNLPIVLAATNPGPQDAKPLLALIAEHRAELLVQLIQYGAILFRGFACVDEDYFSQVIDLCGLGRRCDTRDYDLPRTVLQNDIYTSSDLPSYVPLPLHHEKPRSKNPPHNIYFCCVTPALKGGGTIFANAESIWQDMPQAIQQKIMEHGVIYKQFFHGKTMKYAALKKILGQGSIRRWEEYFAMDEKQTIEKKLMQNQQDWEWVNNGRDLIVSTHLPGVLPHPLTHNLTWFNSAAYLNYYANFLYGELKQLSFAKYLAARYLILKDIFPIVCHYGNDTAFSADEVEQINQIIQNHTRVVHWHKGDFMIVDNFTLMHGKQPHEGNRLLYSCMTRAV</sequence>
<dbReference type="eggNOG" id="COG2175">
    <property type="taxonomic scope" value="Bacteria"/>
</dbReference>
<dbReference type="GO" id="GO:0016706">
    <property type="term" value="F:2-oxoglutarate-dependent dioxygenase activity"/>
    <property type="evidence" value="ECO:0007669"/>
    <property type="project" value="UniProtKB-ARBA"/>
</dbReference>
<dbReference type="InParanoid" id="G9ETJ7"/>
<gene>
    <name evidence="4" type="ORF">LDG_8629</name>
</gene>
<dbReference type="Gene3D" id="3.60.130.10">
    <property type="entry name" value="Clavaminate synthase-like"/>
    <property type="match status" value="1"/>
</dbReference>
<dbReference type="HOGENOM" id="CLU_044153_0_0_6"/>
<protein>
    <recommendedName>
        <fullName evidence="3">TauD/TfdA-like domain-containing protein</fullName>
    </recommendedName>
</protein>
<reference evidence="4 5" key="1">
    <citation type="journal article" date="2011" name="BMC Genomics">
        <title>Insight into cross-talk between intra-amoebal pathogens.</title>
        <authorList>
            <person name="Gimenez G."/>
            <person name="Bertelli C."/>
            <person name="Moliner C."/>
            <person name="Robert C."/>
            <person name="Raoult D."/>
            <person name="Fournier P.E."/>
            <person name="Greub G."/>
        </authorList>
    </citation>
    <scope>NUCLEOTIDE SEQUENCE [LARGE SCALE GENOMIC DNA]</scope>
    <source>
        <strain evidence="4 5">LLAP12</strain>
    </source>
</reference>
<keyword evidence="2" id="KW-0560">Oxidoreductase</keyword>
<comment type="cofactor">
    <cofactor evidence="1">
        <name>Fe(2+)</name>
        <dbReference type="ChEBI" id="CHEBI:29033"/>
    </cofactor>
</comment>
<dbReference type="InterPro" id="IPR050411">
    <property type="entry name" value="AlphaKG_dependent_hydroxylases"/>
</dbReference>
<evidence type="ECO:0000313" key="5">
    <source>
        <dbReference type="Proteomes" id="UP000002770"/>
    </source>
</evidence>
<dbReference type="PANTHER" id="PTHR10696:SF21">
    <property type="entry name" value="TAUD_TFDA-LIKE DOMAIN-CONTAINING PROTEIN"/>
    <property type="match status" value="1"/>
</dbReference>
<keyword evidence="5" id="KW-1185">Reference proteome</keyword>
<feature type="domain" description="TauD/TfdA-like" evidence="3">
    <location>
        <begin position="31"/>
        <end position="341"/>
    </location>
</feature>
<dbReference type="InterPro" id="IPR042098">
    <property type="entry name" value="TauD-like_sf"/>
</dbReference>
<dbReference type="OrthoDB" id="9769888at2"/>
<proteinExistence type="predicted"/>
<dbReference type="PANTHER" id="PTHR10696">
    <property type="entry name" value="GAMMA-BUTYROBETAINE HYDROXYLASE-RELATED"/>
    <property type="match status" value="1"/>
</dbReference>
<dbReference type="RefSeq" id="WP_006872501.1">
    <property type="nucleotide sequence ID" value="NZ_JH413847.1"/>
</dbReference>
<evidence type="ECO:0000256" key="2">
    <source>
        <dbReference type="ARBA" id="ARBA00023002"/>
    </source>
</evidence>
<dbReference type="Proteomes" id="UP000002770">
    <property type="component" value="Unassembled WGS sequence"/>
</dbReference>
<accession>G9ETJ7</accession>